<proteinExistence type="inferred from homology"/>
<sequence>MRRAAIVTPLRTPVGTFGGSLRPVSVEELAATTVRAVVEKSGIDPARIDDVVFAQSYASSETPCVGRWAALQAGLPVTVPGMQLDRRCGGGLQAVATAAMMVQSGAADVVIAGGVESMSNIEYYSTDMRWGARSGNVRFYDRLDRGRERSQPVERFGKISGMIETAENLARDWGISREAADAYAVRSHQRAAAAWEAGRFADEIVPVKVPQRKGDPVLFTRDEGFRADATIDSMGKLRVLMPNGTVTAGNASQQNDASAACLIVAEDRLAELGLTPMATLVGWAAAGCEPSHMGIGPVPAVKKLLARLNLTLDQMDLVELNEAFACQVLSVLKGWEWNDQGAIDHKLNVNGSGISLGHPIGATGVRILATLLHELERRKGRYGLETMCIGGGQGIAAVFERV</sequence>
<keyword evidence="2 4" id="KW-0808">Transferase</keyword>
<accession>A0ABW5EK12</accession>
<dbReference type="Proteomes" id="UP001597287">
    <property type="component" value="Unassembled WGS sequence"/>
</dbReference>
<evidence type="ECO:0000256" key="4">
    <source>
        <dbReference type="RuleBase" id="RU003557"/>
    </source>
</evidence>
<dbReference type="InterPro" id="IPR020616">
    <property type="entry name" value="Thiolase_N"/>
</dbReference>
<dbReference type="PANTHER" id="PTHR18919:SF107">
    <property type="entry name" value="ACETYL-COA ACETYLTRANSFERASE, CYTOSOLIC"/>
    <property type="match status" value="1"/>
</dbReference>
<dbReference type="RefSeq" id="WP_312373555.1">
    <property type="nucleotide sequence ID" value="NZ_JBHSIH010000001.1"/>
</dbReference>
<gene>
    <name evidence="7" type="ORF">ACFSPV_00225</name>
</gene>
<dbReference type="CDD" id="cd00751">
    <property type="entry name" value="thiolase"/>
    <property type="match status" value="1"/>
</dbReference>
<evidence type="ECO:0000256" key="2">
    <source>
        <dbReference type="ARBA" id="ARBA00022679"/>
    </source>
</evidence>
<dbReference type="NCBIfam" id="TIGR01930">
    <property type="entry name" value="AcCoA-C-Actrans"/>
    <property type="match status" value="1"/>
</dbReference>
<evidence type="ECO:0000259" key="6">
    <source>
        <dbReference type="Pfam" id="PF02803"/>
    </source>
</evidence>
<comment type="similarity">
    <text evidence="1 4">Belongs to the thiolase-like superfamily. Thiolase family.</text>
</comment>
<dbReference type="Pfam" id="PF02803">
    <property type="entry name" value="Thiolase_C"/>
    <property type="match status" value="1"/>
</dbReference>
<evidence type="ECO:0000256" key="3">
    <source>
        <dbReference type="ARBA" id="ARBA00023315"/>
    </source>
</evidence>
<feature type="domain" description="Thiolase C-terminal" evidence="6">
    <location>
        <begin position="274"/>
        <end position="401"/>
    </location>
</feature>
<dbReference type="InterPro" id="IPR016039">
    <property type="entry name" value="Thiolase-like"/>
</dbReference>
<keyword evidence="8" id="KW-1185">Reference proteome</keyword>
<evidence type="ECO:0000313" key="7">
    <source>
        <dbReference type="EMBL" id="MFD2317127.1"/>
    </source>
</evidence>
<name>A0ABW5EK12_9BURK</name>
<dbReference type="NCBIfam" id="NF004853">
    <property type="entry name" value="PRK06205.1"/>
    <property type="match status" value="1"/>
</dbReference>
<dbReference type="PANTHER" id="PTHR18919">
    <property type="entry name" value="ACETYL-COA C-ACYLTRANSFERASE"/>
    <property type="match status" value="1"/>
</dbReference>
<evidence type="ECO:0000256" key="1">
    <source>
        <dbReference type="ARBA" id="ARBA00010982"/>
    </source>
</evidence>
<dbReference type="Pfam" id="PF00108">
    <property type="entry name" value="Thiolase_N"/>
    <property type="match status" value="1"/>
</dbReference>
<evidence type="ECO:0000313" key="8">
    <source>
        <dbReference type="Proteomes" id="UP001597287"/>
    </source>
</evidence>
<protein>
    <submittedName>
        <fullName evidence="7">Acetyl-CoA C-acetyltransferase</fullName>
    </submittedName>
</protein>
<organism evidence="7 8">
    <name type="scientific">Delftia deserti</name>
    <dbReference type="NCBI Taxonomy" id="1651218"/>
    <lineage>
        <taxon>Bacteria</taxon>
        <taxon>Pseudomonadati</taxon>
        <taxon>Pseudomonadota</taxon>
        <taxon>Betaproteobacteria</taxon>
        <taxon>Burkholderiales</taxon>
        <taxon>Comamonadaceae</taxon>
        <taxon>Delftia</taxon>
    </lineage>
</organism>
<dbReference type="Gene3D" id="3.40.47.10">
    <property type="match status" value="2"/>
</dbReference>
<comment type="caution">
    <text evidence="7">The sequence shown here is derived from an EMBL/GenBank/DDBJ whole genome shotgun (WGS) entry which is preliminary data.</text>
</comment>
<dbReference type="PIRSF" id="PIRSF000429">
    <property type="entry name" value="Ac-CoA_Ac_transf"/>
    <property type="match status" value="1"/>
</dbReference>
<evidence type="ECO:0000259" key="5">
    <source>
        <dbReference type="Pfam" id="PF00108"/>
    </source>
</evidence>
<keyword evidence="3 4" id="KW-0012">Acyltransferase</keyword>
<reference evidence="8" key="1">
    <citation type="journal article" date="2019" name="Int. J. Syst. Evol. Microbiol.">
        <title>The Global Catalogue of Microorganisms (GCM) 10K type strain sequencing project: providing services to taxonomists for standard genome sequencing and annotation.</title>
        <authorList>
            <consortium name="The Broad Institute Genomics Platform"/>
            <consortium name="The Broad Institute Genome Sequencing Center for Infectious Disease"/>
            <person name="Wu L."/>
            <person name="Ma J."/>
        </authorList>
    </citation>
    <scope>NUCLEOTIDE SEQUENCE [LARGE SCALE GENOMIC DNA]</scope>
    <source>
        <strain evidence="8">CCUG 62793</strain>
    </source>
</reference>
<dbReference type="SUPFAM" id="SSF53901">
    <property type="entry name" value="Thiolase-like"/>
    <property type="match status" value="2"/>
</dbReference>
<dbReference type="InterPro" id="IPR020617">
    <property type="entry name" value="Thiolase_C"/>
</dbReference>
<feature type="domain" description="Thiolase N-terminal" evidence="5">
    <location>
        <begin position="5"/>
        <end position="267"/>
    </location>
</feature>
<dbReference type="EMBL" id="JBHUIG010000001">
    <property type="protein sequence ID" value="MFD2317127.1"/>
    <property type="molecule type" value="Genomic_DNA"/>
</dbReference>
<dbReference type="InterPro" id="IPR002155">
    <property type="entry name" value="Thiolase"/>
</dbReference>